<evidence type="ECO:0000259" key="3">
    <source>
        <dbReference type="PROSITE" id="PS50081"/>
    </source>
</evidence>
<accession>A0A2G9UM43</accession>
<evidence type="ECO:0000313" key="5">
    <source>
        <dbReference type="Proteomes" id="UP000230423"/>
    </source>
</evidence>
<proteinExistence type="predicted"/>
<evidence type="ECO:0000313" key="4">
    <source>
        <dbReference type="EMBL" id="PIO70812.1"/>
    </source>
</evidence>
<feature type="non-terminal residue" evidence="4">
    <location>
        <position position="157"/>
    </location>
</feature>
<keyword evidence="5" id="KW-1185">Reference proteome</keyword>
<dbReference type="PRINTS" id="PR00008">
    <property type="entry name" value="DAGPEDOMAIN"/>
</dbReference>
<dbReference type="GO" id="GO:0035556">
    <property type="term" value="P:intracellular signal transduction"/>
    <property type="evidence" value="ECO:0007669"/>
    <property type="project" value="TreeGrafter"/>
</dbReference>
<dbReference type="PANTHER" id="PTHR22968">
    <property type="entry name" value="PROTEIN KINASE C, MU"/>
    <property type="match status" value="1"/>
</dbReference>
<feature type="domain" description="Phorbol-ester/DAG-type" evidence="3">
    <location>
        <begin position="79"/>
        <end position="129"/>
    </location>
</feature>
<reference evidence="4 5" key="1">
    <citation type="submission" date="2015-09" db="EMBL/GenBank/DDBJ databases">
        <title>Draft genome of the parasitic nematode Teladorsagia circumcincta isolate WARC Sus (inbred).</title>
        <authorList>
            <person name="Mitreva M."/>
        </authorList>
    </citation>
    <scope>NUCLEOTIDE SEQUENCE [LARGE SCALE GENOMIC DNA]</scope>
    <source>
        <strain evidence="4 5">S</strain>
    </source>
</reference>
<name>A0A2G9UM43_TELCI</name>
<dbReference type="AlphaFoldDB" id="A0A2G9UM43"/>
<dbReference type="GO" id="GO:0008270">
    <property type="term" value="F:zinc ion binding"/>
    <property type="evidence" value="ECO:0007669"/>
    <property type="project" value="UniProtKB-KW"/>
</dbReference>
<dbReference type="SUPFAM" id="SSF57889">
    <property type="entry name" value="Cysteine-rich domain"/>
    <property type="match status" value="1"/>
</dbReference>
<evidence type="ECO:0000256" key="1">
    <source>
        <dbReference type="ARBA" id="ARBA00022723"/>
    </source>
</evidence>
<protein>
    <submittedName>
        <fullName evidence="4">Phorbol esters/diacylglycerol binding domain protein</fullName>
    </submittedName>
</protein>
<dbReference type="InterPro" id="IPR020454">
    <property type="entry name" value="DAG/PE-bd"/>
</dbReference>
<evidence type="ECO:0000256" key="2">
    <source>
        <dbReference type="ARBA" id="ARBA00022833"/>
    </source>
</evidence>
<dbReference type="Proteomes" id="UP000230423">
    <property type="component" value="Unassembled WGS sequence"/>
</dbReference>
<dbReference type="GO" id="GO:0016020">
    <property type="term" value="C:membrane"/>
    <property type="evidence" value="ECO:0007669"/>
    <property type="project" value="UniProtKB-SubCell"/>
</dbReference>
<dbReference type="InterPro" id="IPR002219">
    <property type="entry name" value="PKC_DAG/PE"/>
</dbReference>
<dbReference type="Pfam" id="PF00130">
    <property type="entry name" value="C1_1"/>
    <property type="match status" value="1"/>
</dbReference>
<dbReference type="SMART" id="SM00109">
    <property type="entry name" value="C1"/>
    <property type="match status" value="1"/>
</dbReference>
<dbReference type="PROSITE" id="PS50081">
    <property type="entry name" value="ZF_DAG_PE_2"/>
    <property type="match status" value="1"/>
</dbReference>
<dbReference type="GO" id="GO:0005829">
    <property type="term" value="C:cytosol"/>
    <property type="evidence" value="ECO:0007669"/>
    <property type="project" value="TreeGrafter"/>
</dbReference>
<dbReference type="EMBL" id="KZ346151">
    <property type="protein sequence ID" value="PIO70812.1"/>
    <property type="molecule type" value="Genomic_DNA"/>
</dbReference>
<gene>
    <name evidence="4" type="ORF">TELCIR_07318</name>
</gene>
<keyword evidence="1" id="KW-0479">Metal-binding</keyword>
<dbReference type="PANTHER" id="PTHR22968:SF24">
    <property type="entry name" value="SERINE_THREONINE-PROTEIN KINASE"/>
    <property type="match status" value="1"/>
</dbReference>
<dbReference type="OrthoDB" id="63267at2759"/>
<dbReference type="Gene3D" id="3.30.60.20">
    <property type="match status" value="1"/>
</dbReference>
<sequence>MMVILAAKMHKLTMHGIVEETLAVSGGGGTTEVADTRRCLAAAAKDRCAAVVHKRCHKDVACKCRNSETGVDGADPNEEHHFTLRNYHRPTFCDHCGSMLFGLVKQGFHCSGCKMNVHKRCKVNVPKNCGIGDDRMPAVSTHLDVATGAPHVRYSKQ</sequence>
<dbReference type="GO" id="GO:0007200">
    <property type="term" value="P:phospholipase C-activating G protein-coupled receptor signaling pathway"/>
    <property type="evidence" value="ECO:0007669"/>
    <property type="project" value="TreeGrafter"/>
</dbReference>
<organism evidence="4 5">
    <name type="scientific">Teladorsagia circumcincta</name>
    <name type="common">Brown stomach worm</name>
    <name type="synonym">Ostertagia circumcincta</name>
    <dbReference type="NCBI Taxonomy" id="45464"/>
    <lineage>
        <taxon>Eukaryota</taxon>
        <taxon>Metazoa</taxon>
        <taxon>Ecdysozoa</taxon>
        <taxon>Nematoda</taxon>
        <taxon>Chromadorea</taxon>
        <taxon>Rhabditida</taxon>
        <taxon>Rhabditina</taxon>
        <taxon>Rhabditomorpha</taxon>
        <taxon>Strongyloidea</taxon>
        <taxon>Trichostrongylidae</taxon>
        <taxon>Teladorsagia</taxon>
    </lineage>
</organism>
<dbReference type="CDD" id="cd20838">
    <property type="entry name" value="C1_nPKC_epsilon-like_rpt2"/>
    <property type="match status" value="1"/>
</dbReference>
<dbReference type="PROSITE" id="PS00479">
    <property type="entry name" value="ZF_DAG_PE_1"/>
    <property type="match status" value="1"/>
</dbReference>
<dbReference type="GO" id="GO:0004674">
    <property type="term" value="F:protein serine/threonine kinase activity"/>
    <property type="evidence" value="ECO:0007669"/>
    <property type="project" value="UniProtKB-KW"/>
</dbReference>
<dbReference type="InterPro" id="IPR046349">
    <property type="entry name" value="C1-like_sf"/>
</dbReference>
<keyword evidence="2" id="KW-0862">Zinc</keyword>